<dbReference type="SUPFAM" id="SSF52266">
    <property type="entry name" value="SGNH hydrolase"/>
    <property type="match status" value="1"/>
</dbReference>
<reference evidence="3 4" key="1">
    <citation type="submission" date="2011-02" db="EMBL/GenBank/DDBJ databases">
        <authorList>
            <person name="Nelson K.E."/>
            <person name="Sutton G."/>
            <person name="Torralba M."/>
            <person name="Durkin S."/>
            <person name="Harkins D."/>
            <person name="Montgomery R."/>
            <person name="Ziemer C."/>
            <person name="Klaassens E."/>
            <person name="Ocuiv P."/>
            <person name="Morrison M."/>
        </authorList>
    </citation>
    <scope>NUCLEOTIDE SEQUENCE [LARGE SCALE GENOMIC DNA]</scope>
    <source>
        <strain evidence="3 4">8</strain>
    </source>
</reference>
<evidence type="ECO:0000256" key="1">
    <source>
        <dbReference type="PIRSR" id="PIRSR637460-1"/>
    </source>
</evidence>
<sequence length="724" mass="77494">MKKHLMALLAALISFAAAECLPLNGAAMSAEDDGLIVVSLGDSYSSGEGILPFYSQEKDTSEKVADLDWLSHRSRGSWIGTLVVGNDRPLSESRNSRWFFAAATGAKTSHISRDQQARVYSYEGYSGTAYLPKQLSVITDNGLQGKVDYVTLTIGGNDIGFPKLIKNTIMHSSAAFQKDIEALWKDFNAADGIRDDIKACYYDIAEAVGPQAAIIVAGYPPLLDPDGIPFSARSGFISVSAENCKLLNEAAAEFNKRLSEIVEECQRDGMNIRFVDVADSFAGHEAFTDDPYIFPIRAGSGSQDIDDSNMVNQSTLHPNEKGAAVYAAAVQAVIDSDGNGKPVNACEVSLSDGYNAAVSFADCDDSVRSAEFSAGDTVTVSVSPISDIIAETSNPVWTVSSGEVSYECETSADGTTVTFTMPENSVTVSCGYSLQKSMVVGSSLSLGGDIGVNIYVLPDAETAKGGYAAVMGPNDKTPHRFEFADMPLTANGYRVGSSVYLSQQDGEVRVRLYDADGKAQTLYTIGGKKLGGSYTASVEKYIEHIKADSGSFDPKLTELADALKYVGACTQQYLGIEDTVNTAPADIADVTSADVEKYRAVSSGSKPDGFSYIGIAPILKGGTAIRLYYTAPSDKLPTVTLNGMTLESVKCGDSFYVEIPAVNCRELDKVCTVCFDSFKIRVSALSYVWSVLDKYGSTDEEPELTALCKALYNYSQKADAYFAK</sequence>
<feature type="active site" description="Nucleophile" evidence="1">
    <location>
        <position position="43"/>
    </location>
</feature>
<dbReference type="AlphaFoldDB" id="E9S9Q7"/>
<dbReference type="STRING" id="246199.CUS_4363"/>
<dbReference type="Gene3D" id="3.40.50.1110">
    <property type="entry name" value="SGNH hydrolase"/>
    <property type="match status" value="1"/>
</dbReference>
<dbReference type="EMBL" id="ADKM02000047">
    <property type="protein sequence ID" value="EGC03986.1"/>
    <property type="molecule type" value="Genomic_DNA"/>
</dbReference>
<accession>E9S9Q7</accession>
<feature type="signal peptide" evidence="2">
    <location>
        <begin position="1"/>
        <end position="18"/>
    </location>
</feature>
<protein>
    <submittedName>
        <fullName evidence="3">Uncharacterized protein</fullName>
    </submittedName>
</protein>
<proteinExistence type="predicted"/>
<keyword evidence="4" id="KW-1185">Reference proteome</keyword>
<dbReference type="OrthoDB" id="6372180at2"/>
<dbReference type="PANTHER" id="PTHR37981:SF1">
    <property type="entry name" value="SGNH HYDROLASE-TYPE ESTERASE DOMAIN-CONTAINING PROTEIN"/>
    <property type="match status" value="1"/>
</dbReference>
<name>E9S9Q7_RUMAL</name>
<dbReference type="eggNOG" id="COG2304">
    <property type="taxonomic scope" value="Bacteria"/>
</dbReference>
<feature type="active site" evidence="1">
    <location>
        <position position="317"/>
    </location>
</feature>
<dbReference type="InterPro" id="IPR036514">
    <property type="entry name" value="SGNH_hydro_sf"/>
</dbReference>
<dbReference type="InterPro" id="IPR037460">
    <property type="entry name" value="SEST-like"/>
</dbReference>
<dbReference type="GO" id="GO:0004806">
    <property type="term" value="F:triacylglycerol lipase activity"/>
    <property type="evidence" value="ECO:0007669"/>
    <property type="project" value="TreeGrafter"/>
</dbReference>
<feature type="chain" id="PRO_5039594894" evidence="2">
    <location>
        <begin position="19"/>
        <end position="724"/>
    </location>
</feature>
<dbReference type="PANTHER" id="PTHR37981">
    <property type="entry name" value="LIPASE 2"/>
    <property type="match status" value="1"/>
</dbReference>
<evidence type="ECO:0000313" key="4">
    <source>
        <dbReference type="Proteomes" id="UP000004259"/>
    </source>
</evidence>
<dbReference type="Proteomes" id="UP000004259">
    <property type="component" value="Unassembled WGS sequence"/>
</dbReference>
<dbReference type="GO" id="GO:0019433">
    <property type="term" value="P:triglyceride catabolic process"/>
    <property type="evidence" value="ECO:0007669"/>
    <property type="project" value="TreeGrafter"/>
</dbReference>
<comment type="caution">
    <text evidence="3">The sequence shown here is derived from an EMBL/GenBank/DDBJ whole genome shotgun (WGS) entry which is preliminary data.</text>
</comment>
<dbReference type="InterPro" id="IPR001087">
    <property type="entry name" value="GDSL"/>
</dbReference>
<dbReference type="eggNOG" id="COG5279">
    <property type="taxonomic scope" value="Bacteria"/>
</dbReference>
<keyword evidence="2" id="KW-0732">Signal</keyword>
<gene>
    <name evidence="3" type="ORF">CUS_4363</name>
</gene>
<organism evidence="3 4">
    <name type="scientific">Ruminococcus albus 8</name>
    <dbReference type="NCBI Taxonomy" id="246199"/>
    <lineage>
        <taxon>Bacteria</taxon>
        <taxon>Bacillati</taxon>
        <taxon>Bacillota</taxon>
        <taxon>Clostridia</taxon>
        <taxon>Eubacteriales</taxon>
        <taxon>Oscillospiraceae</taxon>
        <taxon>Ruminococcus</taxon>
    </lineage>
</organism>
<evidence type="ECO:0000313" key="3">
    <source>
        <dbReference type="EMBL" id="EGC03986.1"/>
    </source>
</evidence>
<dbReference type="Pfam" id="PF00657">
    <property type="entry name" value="Lipase_GDSL"/>
    <property type="match status" value="1"/>
</dbReference>
<evidence type="ECO:0000256" key="2">
    <source>
        <dbReference type="SAM" id="SignalP"/>
    </source>
</evidence>